<evidence type="ECO:0000313" key="2">
    <source>
        <dbReference type="Proteomes" id="UP000663844"/>
    </source>
</evidence>
<accession>A0A819ZJD2</accession>
<proteinExistence type="predicted"/>
<sequence>MPSYPKHLKT</sequence>
<dbReference type="EMBL" id="CAJOAZ010008007">
    <property type="protein sequence ID" value="CAF4175382.1"/>
    <property type="molecule type" value="Genomic_DNA"/>
</dbReference>
<reference evidence="1" key="1">
    <citation type="submission" date="2021-02" db="EMBL/GenBank/DDBJ databases">
        <authorList>
            <person name="Nowell W R."/>
        </authorList>
    </citation>
    <scope>NUCLEOTIDE SEQUENCE</scope>
</reference>
<dbReference type="Proteomes" id="UP000663844">
    <property type="component" value="Unassembled WGS sequence"/>
</dbReference>
<gene>
    <name evidence="1" type="ORF">OXD698_LOCUS39413</name>
</gene>
<evidence type="ECO:0000313" key="1">
    <source>
        <dbReference type="EMBL" id="CAF4175382.1"/>
    </source>
</evidence>
<feature type="non-terminal residue" evidence="1">
    <location>
        <position position="10"/>
    </location>
</feature>
<name>A0A819ZJD2_9BILA</name>
<organism evidence="1 2">
    <name type="scientific">Adineta steineri</name>
    <dbReference type="NCBI Taxonomy" id="433720"/>
    <lineage>
        <taxon>Eukaryota</taxon>
        <taxon>Metazoa</taxon>
        <taxon>Spiralia</taxon>
        <taxon>Gnathifera</taxon>
        <taxon>Rotifera</taxon>
        <taxon>Eurotatoria</taxon>
        <taxon>Bdelloidea</taxon>
        <taxon>Adinetida</taxon>
        <taxon>Adinetidae</taxon>
        <taxon>Adineta</taxon>
    </lineage>
</organism>
<protein>
    <submittedName>
        <fullName evidence="1">Uncharacterized protein</fullName>
    </submittedName>
</protein>
<comment type="caution">
    <text evidence="1">The sequence shown here is derived from an EMBL/GenBank/DDBJ whole genome shotgun (WGS) entry which is preliminary data.</text>
</comment>